<evidence type="ECO:0000313" key="2">
    <source>
        <dbReference type="EMBL" id="CAB9531271.1"/>
    </source>
</evidence>
<accession>A0A9N8F4C2</accession>
<feature type="transmembrane region" description="Helical" evidence="1">
    <location>
        <begin position="211"/>
        <end position="231"/>
    </location>
</feature>
<name>A0A9N8F4C2_9STRA</name>
<dbReference type="PANTHER" id="PTHR12242">
    <property type="entry name" value="OS02G0130600 PROTEIN-RELATED"/>
    <property type="match status" value="1"/>
</dbReference>
<feature type="transmembrane region" description="Helical" evidence="1">
    <location>
        <begin position="145"/>
        <end position="166"/>
    </location>
</feature>
<feature type="transmembrane region" description="Helical" evidence="1">
    <location>
        <begin position="178"/>
        <end position="199"/>
    </location>
</feature>
<dbReference type="GO" id="GO:0016020">
    <property type="term" value="C:membrane"/>
    <property type="evidence" value="ECO:0007669"/>
    <property type="project" value="TreeGrafter"/>
</dbReference>
<keyword evidence="3" id="KW-1185">Reference proteome</keyword>
<evidence type="ECO:0000313" key="3">
    <source>
        <dbReference type="Proteomes" id="UP001153069"/>
    </source>
</evidence>
<comment type="caution">
    <text evidence="2">The sequence shown here is derived from an EMBL/GenBank/DDBJ whole genome shotgun (WGS) entry which is preliminary data.</text>
</comment>
<protein>
    <submittedName>
        <fullName evidence="2">Uncharacterized protein</fullName>
    </submittedName>
</protein>
<keyword evidence="1" id="KW-0472">Membrane</keyword>
<keyword evidence="1" id="KW-0812">Transmembrane</keyword>
<feature type="transmembrane region" description="Helical" evidence="1">
    <location>
        <begin position="100"/>
        <end position="124"/>
    </location>
</feature>
<feature type="transmembrane region" description="Helical" evidence="1">
    <location>
        <begin position="73"/>
        <end position="94"/>
    </location>
</feature>
<proteinExistence type="predicted"/>
<feature type="transmembrane region" description="Helical" evidence="1">
    <location>
        <begin position="263"/>
        <end position="283"/>
    </location>
</feature>
<dbReference type="PANTHER" id="PTHR12242:SF48">
    <property type="entry name" value="FAR-17A_AIG1-LIKE PROTEIN"/>
    <property type="match status" value="1"/>
</dbReference>
<dbReference type="AlphaFoldDB" id="A0A9N8F4C2"/>
<keyword evidence="1" id="KW-1133">Transmembrane helix</keyword>
<sequence>MLSTNNSSTVVPLKITVGLGDDNEPSKIDLSGDRCCCGRVTSELRHRAFDATEVNGPTLHGPATFAPAGRWTLLGKTIITVWSASSLIDGILAAEPKLFYLAYLTHWSLMVTILYMTLSWMLTFRATVLAKAEEATATDVTMLHKIVWCLFTVAAPAEIVVAIGYWGLEWDGSSAGFYYRNFMVHGVVLGLLLLDGLLLNKIPLRIRHIGLILGYLFLYLIWTFIHAYLGIGNPQTPEDDDTIYTALQWRQDPLSTAVVAGQFLLLLAPIAFCTVYGMSLYSFPCGCNGQSRRYLSNTNTSNNTDKDASTTKSSASYVEMGAFDMASV</sequence>
<organism evidence="2 3">
    <name type="scientific">Seminavis robusta</name>
    <dbReference type="NCBI Taxonomy" id="568900"/>
    <lineage>
        <taxon>Eukaryota</taxon>
        <taxon>Sar</taxon>
        <taxon>Stramenopiles</taxon>
        <taxon>Ochrophyta</taxon>
        <taxon>Bacillariophyta</taxon>
        <taxon>Bacillariophyceae</taxon>
        <taxon>Bacillariophycidae</taxon>
        <taxon>Naviculales</taxon>
        <taxon>Naviculaceae</taxon>
        <taxon>Seminavis</taxon>
    </lineage>
</organism>
<gene>
    <name evidence="2" type="ORF">SEMRO_3378_G347410.1</name>
</gene>
<evidence type="ECO:0000256" key="1">
    <source>
        <dbReference type="SAM" id="Phobius"/>
    </source>
</evidence>
<dbReference type="EMBL" id="CAICTM010003376">
    <property type="protein sequence ID" value="CAB9531271.1"/>
    <property type="molecule type" value="Genomic_DNA"/>
</dbReference>
<dbReference type="Proteomes" id="UP001153069">
    <property type="component" value="Unassembled WGS sequence"/>
</dbReference>
<reference evidence="2" key="1">
    <citation type="submission" date="2020-06" db="EMBL/GenBank/DDBJ databases">
        <authorList>
            <consortium name="Plant Systems Biology data submission"/>
        </authorList>
    </citation>
    <scope>NUCLEOTIDE SEQUENCE</scope>
    <source>
        <strain evidence="2">D6</strain>
    </source>
</reference>